<dbReference type="AlphaFoldDB" id="A0A8A4ZCN6"/>
<dbReference type="SUPFAM" id="SSF55166">
    <property type="entry name" value="Hedgehog/DD-peptidase"/>
    <property type="match status" value="1"/>
</dbReference>
<organism evidence="3 4">
    <name type="scientific">Pengzhenrongella sicca</name>
    <dbReference type="NCBI Taxonomy" id="2819238"/>
    <lineage>
        <taxon>Bacteria</taxon>
        <taxon>Bacillati</taxon>
        <taxon>Actinomycetota</taxon>
        <taxon>Actinomycetes</taxon>
        <taxon>Micrococcales</taxon>
        <taxon>Pengzhenrongella</taxon>
    </lineage>
</organism>
<dbReference type="CDD" id="cd14814">
    <property type="entry name" value="Peptidase_M15"/>
    <property type="match status" value="1"/>
</dbReference>
<keyword evidence="4" id="KW-1185">Reference proteome</keyword>
<dbReference type="GO" id="GO:0004180">
    <property type="term" value="F:carboxypeptidase activity"/>
    <property type="evidence" value="ECO:0007669"/>
    <property type="project" value="UniProtKB-KW"/>
</dbReference>
<keyword evidence="3" id="KW-0645">Protease</keyword>
<evidence type="ECO:0000313" key="3">
    <source>
        <dbReference type="EMBL" id="QTE29750.1"/>
    </source>
</evidence>
<proteinExistence type="predicted"/>
<gene>
    <name evidence="3" type="ORF">J4E96_01500</name>
</gene>
<feature type="compositionally biased region" description="Low complexity" evidence="1">
    <location>
        <begin position="221"/>
        <end position="239"/>
    </location>
</feature>
<keyword evidence="3" id="KW-0121">Carboxypeptidase</keyword>
<dbReference type="Gene3D" id="3.30.1380.10">
    <property type="match status" value="1"/>
</dbReference>
<reference evidence="3" key="1">
    <citation type="submission" date="2021-03" db="EMBL/GenBank/DDBJ databases">
        <title>Pengzhenrongella sicca gen. nov., sp. nov., a new member of suborder Micrococcineae isolated from High-Arctic tundra soil.</title>
        <authorList>
            <person name="Peng F."/>
        </authorList>
    </citation>
    <scope>NUCLEOTIDE SEQUENCE</scope>
    <source>
        <strain evidence="3">LRZ-2</strain>
    </source>
</reference>
<dbReference type="InterPro" id="IPR009045">
    <property type="entry name" value="Zn_M74/Hedgehog-like"/>
</dbReference>
<protein>
    <submittedName>
        <fullName evidence="3">D-alanyl-D-alanine carboxypeptidase family protein</fullName>
    </submittedName>
</protein>
<dbReference type="InterPro" id="IPR052179">
    <property type="entry name" value="DD-CPase-like"/>
</dbReference>
<dbReference type="PANTHER" id="PTHR34385">
    <property type="entry name" value="D-ALANYL-D-ALANINE CARBOXYPEPTIDASE"/>
    <property type="match status" value="1"/>
</dbReference>
<dbReference type="RefSeq" id="WP_227424050.1">
    <property type="nucleotide sequence ID" value="NZ_CP071868.1"/>
</dbReference>
<keyword evidence="3" id="KW-0378">Hydrolase</keyword>
<dbReference type="Proteomes" id="UP000663937">
    <property type="component" value="Chromosome"/>
</dbReference>
<evidence type="ECO:0000256" key="1">
    <source>
        <dbReference type="SAM" id="MobiDB-lite"/>
    </source>
</evidence>
<feature type="domain" description="D-alanyl-D-alanine carboxypeptidase-like core" evidence="2">
    <location>
        <begin position="315"/>
        <end position="425"/>
    </location>
</feature>
<evidence type="ECO:0000313" key="4">
    <source>
        <dbReference type="Proteomes" id="UP000663937"/>
    </source>
</evidence>
<dbReference type="Pfam" id="PF02557">
    <property type="entry name" value="VanY"/>
    <property type="match status" value="1"/>
</dbReference>
<dbReference type="EMBL" id="CP071868">
    <property type="protein sequence ID" value="QTE29750.1"/>
    <property type="molecule type" value="Genomic_DNA"/>
</dbReference>
<name>A0A8A4ZCN6_9MICO</name>
<dbReference type="GO" id="GO:0006508">
    <property type="term" value="P:proteolysis"/>
    <property type="evidence" value="ECO:0007669"/>
    <property type="project" value="InterPro"/>
</dbReference>
<dbReference type="KEGG" id="psic:J4E96_01500"/>
<dbReference type="PANTHER" id="PTHR34385:SF1">
    <property type="entry name" value="PEPTIDOGLYCAN L-ALANYL-D-GLUTAMATE ENDOPEPTIDASE CWLK"/>
    <property type="match status" value="1"/>
</dbReference>
<sequence length="437" mass="44453">MPHAPEPTTRRELRLAEQAAQHRHAVPRLVRVPRPRLFGLLLRPVPLGAAALAAVAVGSAVLGGGTAQVYANGVATAQHERLLASAALETALTTANIARADRASGDRLGAQAVGYAGAKRTEALTAARAAVANAQAVAATAVTDVAVDVLAPLDSAAANLQVLIAQAPADLAATSAVDAAPAATAADPLTDAPASAVEATVDPAADSELAVDGADEPAPEPSAEVAAESPAAEPEAEPTVAENLRLSAEMLAAAQAVSELSVQVQVTAGENAAAVVAEQEAAAELARKIDTAVAADNGEIPADVLCAPSFAPKALLRCDAVPALEELDAAFARKFGRHLSIVSSYRTYDEQVTVKALRGGLAASAGTSNHGLGIAVDFANFGSVGDFTAVSYLWMKDNASEFGWFHPALMEAGGSGPLEPWHWEFDAETNDEDVADS</sequence>
<evidence type="ECO:0000259" key="2">
    <source>
        <dbReference type="Pfam" id="PF02557"/>
    </source>
</evidence>
<dbReference type="InterPro" id="IPR003709">
    <property type="entry name" value="VanY-like_core_dom"/>
</dbReference>
<feature type="region of interest" description="Disordered" evidence="1">
    <location>
        <begin position="211"/>
        <end position="239"/>
    </location>
</feature>
<accession>A0A8A4ZCN6</accession>